<dbReference type="PANTHER" id="PTHR47485:SF1">
    <property type="entry name" value="THYLAKOID LUMENAL 17.4 KDA PROTEIN, CHLOROPLASTIC"/>
    <property type="match status" value="1"/>
</dbReference>
<dbReference type="Gene3D" id="2.160.20.80">
    <property type="entry name" value="E3 ubiquitin-protein ligase SopA"/>
    <property type="match status" value="1"/>
</dbReference>
<dbReference type="PANTHER" id="PTHR47485">
    <property type="entry name" value="THYLAKOID LUMENAL 17.4 KDA PROTEIN, CHLOROPLASTIC"/>
    <property type="match status" value="1"/>
</dbReference>
<dbReference type="Pfam" id="PF00805">
    <property type="entry name" value="Pentapeptide"/>
    <property type="match status" value="1"/>
</dbReference>
<dbReference type="OrthoDB" id="7304622at2"/>
<keyword evidence="4" id="KW-1185">Reference proteome</keyword>
<evidence type="ECO:0000313" key="3">
    <source>
        <dbReference type="EMBL" id="SDG10563.1"/>
    </source>
</evidence>
<evidence type="ECO:0000256" key="2">
    <source>
        <dbReference type="SAM" id="SignalP"/>
    </source>
</evidence>
<dbReference type="EMBL" id="FNBW01000010">
    <property type="protein sequence ID" value="SDG10563.1"/>
    <property type="molecule type" value="Genomic_DNA"/>
</dbReference>
<feature type="signal peptide" evidence="2">
    <location>
        <begin position="1"/>
        <end position="28"/>
    </location>
</feature>
<keyword evidence="1" id="KW-0677">Repeat</keyword>
<comment type="caution">
    <text evidence="3">The sequence shown here is derived from an EMBL/GenBank/DDBJ whole genome shotgun (WGS) entry which is preliminary data.</text>
</comment>
<dbReference type="InterPro" id="IPR001646">
    <property type="entry name" value="5peptide_repeat"/>
</dbReference>
<protein>
    <submittedName>
        <fullName evidence="3">Pentapeptide repeat-containing protein</fullName>
    </submittedName>
</protein>
<evidence type="ECO:0000313" key="4">
    <source>
        <dbReference type="Proteomes" id="UP000198615"/>
    </source>
</evidence>
<dbReference type="AlphaFoldDB" id="A0A8G2BJT9"/>
<sequence>MPRLSRHLLPVLLALLAGIAFGAAPAQAACSDPPAPGVDWRRCSFDRVDLEKIDLSGGRLDDSSFNRAKLAGSIFNGVQGGRARFLGADLQGASFEGARLKFADFSQANLQNTTFAGADLADARMVSANLRGADLTGARVRDVDFYRADLSGATWIDGERVCAEGSITFCR</sequence>
<proteinExistence type="predicted"/>
<evidence type="ECO:0000256" key="1">
    <source>
        <dbReference type="ARBA" id="ARBA00022737"/>
    </source>
</evidence>
<feature type="chain" id="PRO_5034277412" evidence="2">
    <location>
        <begin position="29"/>
        <end position="171"/>
    </location>
</feature>
<gene>
    <name evidence="3" type="ORF">SAMN05660686_03387</name>
</gene>
<dbReference type="Proteomes" id="UP000198615">
    <property type="component" value="Unassembled WGS sequence"/>
</dbReference>
<organism evidence="3 4">
    <name type="scientific">Thalassobaculum litoreum DSM 18839</name>
    <dbReference type="NCBI Taxonomy" id="1123362"/>
    <lineage>
        <taxon>Bacteria</taxon>
        <taxon>Pseudomonadati</taxon>
        <taxon>Pseudomonadota</taxon>
        <taxon>Alphaproteobacteria</taxon>
        <taxon>Rhodospirillales</taxon>
        <taxon>Thalassobaculaceae</taxon>
        <taxon>Thalassobaculum</taxon>
    </lineage>
</organism>
<name>A0A8G2BJT9_9PROT</name>
<reference evidence="3 4" key="1">
    <citation type="submission" date="2016-10" db="EMBL/GenBank/DDBJ databases">
        <authorList>
            <person name="Varghese N."/>
            <person name="Submissions S."/>
        </authorList>
    </citation>
    <scope>NUCLEOTIDE SEQUENCE [LARGE SCALE GENOMIC DNA]</scope>
    <source>
        <strain evidence="3 4">DSM 18839</strain>
    </source>
</reference>
<keyword evidence="2" id="KW-0732">Signal</keyword>
<accession>A0A8G2BJT9</accession>
<dbReference type="SUPFAM" id="SSF141571">
    <property type="entry name" value="Pentapeptide repeat-like"/>
    <property type="match status" value="1"/>
</dbReference>
<dbReference type="RefSeq" id="WP_028796039.1">
    <property type="nucleotide sequence ID" value="NZ_FNBW01000010.1"/>
</dbReference>